<organism evidence="3 4">
    <name type="scientific">Erythranthe guttata</name>
    <name type="common">Yellow monkey flower</name>
    <name type="synonym">Mimulus guttatus</name>
    <dbReference type="NCBI Taxonomy" id="4155"/>
    <lineage>
        <taxon>Eukaryota</taxon>
        <taxon>Viridiplantae</taxon>
        <taxon>Streptophyta</taxon>
        <taxon>Embryophyta</taxon>
        <taxon>Tracheophyta</taxon>
        <taxon>Spermatophyta</taxon>
        <taxon>Magnoliopsida</taxon>
        <taxon>eudicotyledons</taxon>
        <taxon>Gunneridae</taxon>
        <taxon>Pentapetalae</taxon>
        <taxon>asterids</taxon>
        <taxon>lamiids</taxon>
        <taxon>Lamiales</taxon>
        <taxon>Phrymaceae</taxon>
        <taxon>Erythranthe</taxon>
    </lineage>
</organism>
<dbReference type="GO" id="GO:0006355">
    <property type="term" value="P:regulation of DNA-templated transcription"/>
    <property type="evidence" value="ECO:0000318"/>
    <property type="project" value="GO_Central"/>
</dbReference>
<dbReference type="GO" id="GO:0005634">
    <property type="term" value="C:nucleus"/>
    <property type="evidence" value="ECO:0000318"/>
    <property type="project" value="GO_Central"/>
</dbReference>
<evidence type="ECO:0000256" key="1">
    <source>
        <dbReference type="ARBA" id="ARBA00005474"/>
    </source>
</evidence>
<dbReference type="PANTHER" id="PTHR31301:SF120">
    <property type="entry name" value="LOB DOMAIN-CONTAINING PROTEIN 23-RELATED"/>
    <property type="match status" value="1"/>
</dbReference>
<dbReference type="PANTHER" id="PTHR31301">
    <property type="entry name" value="LOB DOMAIN-CONTAINING PROTEIN 4-RELATED"/>
    <property type="match status" value="1"/>
</dbReference>
<keyword evidence="4" id="KW-1185">Reference proteome</keyword>
<dbReference type="eggNOG" id="ENOG502S2P2">
    <property type="taxonomic scope" value="Eukaryota"/>
</dbReference>
<dbReference type="Pfam" id="PF03195">
    <property type="entry name" value="LOB"/>
    <property type="match status" value="1"/>
</dbReference>
<gene>
    <name evidence="3" type="ORF">MIMGU_mgv1a026479mg</name>
</gene>
<feature type="domain" description="LOB" evidence="2">
    <location>
        <begin position="4"/>
        <end position="105"/>
    </location>
</feature>
<evidence type="ECO:0000259" key="2">
    <source>
        <dbReference type="PROSITE" id="PS50891"/>
    </source>
</evidence>
<sequence length="106" mass="12102">MNSSRCAACKHLRRRCPSDCIFSPYFPSNDPRRFAYVHKIYGASNVGKILHDLPVNLRAEAAESLFKEASYRIKYPVYGCVGQITMLHQQIQNAECQLARIRARIA</sequence>
<feature type="non-terminal residue" evidence="3">
    <location>
        <position position="106"/>
    </location>
</feature>
<evidence type="ECO:0000313" key="3">
    <source>
        <dbReference type="EMBL" id="EYU30607.1"/>
    </source>
</evidence>
<dbReference type="PROSITE" id="PS50891">
    <property type="entry name" value="LOB"/>
    <property type="match status" value="1"/>
</dbReference>
<dbReference type="EMBL" id="KI631019">
    <property type="protein sequence ID" value="EYU30607.1"/>
    <property type="molecule type" value="Genomic_DNA"/>
</dbReference>
<dbReference type="STRING" id="4155.A0A022QPJ3"/>
<dbReference type="InterPro" id="IPR004883">
    <property type="entry name" value="LOB"/>
</dbReference>
<dbReference type="GO" id="GO:0001216">
    <property type="term" value="F:DNA-binding transcription activator activity"/>
    <property type="evidence" value="ECO:0000318"/>
    <property type="project" value="GO_Central"/>
</dbReference>
<protein>
    <recommendedName>
        <fullName evidence="2">LOB domain-containing protein</fullName>
    </recommendedName>
</protein>
<name>A0A022QPJ3_ERYGU</name>
<dbReference type="AlphaFoldDB" id="A0A022QPJ3"/>
<accession>A0A022QPJ3</accession>
<proteinExistence type="inferred from homology"/>
<reference evidence="3 4" key="1">
    <citation type="journal article" date="2013" name="Proc. Natl. Acad. Sci. U.S.A.">
        <title>Fine-scale variation in meiotic recombination in Mimulus inferred from population shotgun sequencing.</title>
        <authorList>
            <person name="Hellsten U."/>
            <person name="Wright K.M."/>
            <person name="Jenkins J."/>
            <person name="Shu S."/>
            <person name="Yuan Y."/>
            <person name="Wessler S.R."/>
            <person name="Schmutz J."/>
            <person name="Willis J.H."/>
            <person name="Rokhsar D.S."/>
        </authorList>
    </citation>
    <scope>NUCLEOTIDE SEQUENCE [LARGE SCALE GENOMIC DNA]</scope>
    <source>
        <strain evidence="4">cv. DUN x IM62</strain>
    </source>
</reference>
<evidence type="ECO:0000313" key="4">
    <source>
        <dbReference type="Proteomes" id="UP000030748"/>
    </source>
</evidence>
<dbReference type="Proteomes" id="UP000030748">
    <property type="component" value="Unassembled WGS sequence"/>
</dbReference>
<comment type="similarity">
    <text evidence="1">Belongs to the LOB domain-containing protein family.</text>
</comment>